<evidence type="ECO:0000256" key="2">
    <source>
        <dbReference type="SAM" id="MobiDB-lite"/>
    </source>
</evidence>
<dbReference type="EMBL" id="CAWUFR010000014">
    <property type="protein sequence ID" value="CAK6953805.1"/>
    <property type="molecule type" value="Genomic_DNA"/>
</dbReference>
<evidence type="ECO:0000313" key="4">
    <source>
        <dbReference type="Proteomes" id="UP001314229"/>
    </source>
</evidence>
<dbReference type="Proteomes" id="UP001314229">
    <property type="component" value="Unassembled WGS sequence"/>
</dbReference>
<name>A0AAV1N324_SCOSC</name>
<dbReference type="GO" id="GO:0016301">
    <property type="term" value="F:kinase activity"/>
    <property type="evidence" value="ECO:0007669"/>
    <property type="project" value="UniProtKB-KW"/>
</dbReference>
<evidence type="ECO:0000313" key="3">
    <source>
        <dbReference type="EMBL" id="CAK6953805.1"/>
    </source>
</evidence>
<feature type="compositionally biased region" description="Polar residues" evidence="2">
    <location>
        <begin position="96"/>
        <end position="109"/>
    </location>
</feature>
<comment type="caution">
    <text evidence="3">The sequence shown here is derived from an EMBL/GenBank/DDBJ whole genome shotgun (WGS) entry which is preliminary data.</text>
</comment>
<gene>
    <name evidence="3" type="ORF">FSCOSCO3_A019960</name>
</gene>
<evidence type="ECO:0000256" key="1">
    <source>
        <dbReference type="SAM" id="Coils"/>
    </source>
</evidence>
<reference evidence="3 4" key="1">
    <citation type="submission" date="2024-01" db="EMBL/GenBank/DDBJ databases">
        <authorList>
            <person name="Alioto T."/>
            <person name="Alioto T."/>
            <person name="Gomez Garrido J."/>
        </authorList>
    </citation>
    <scope>NUCLEOTIDE SEQUENCE [LARGE SCALE GENOMIC DNA]</scope>
</reference>
<organism evidence="3 4">
    <name type="scientific">Scomber scombrus</name>
    <name type="common">Atlantic mackerel</name>
    <name type="synonym">Scomber vernalis</name>
    <dbReference type="NCBI Taxonomy" id="13677"/>
    <lineage>
        <taxon>Eukaryota</taxon>
        <taxon>Metazoa</taxon>
        <taxon>Chordata</taxon>
        <taxon>Craniata</taxon>
        <taxon>Vertebrata</taxon>
        <taxon>Euteleostomi</taxon>
        <taxon>Actinopterygii</taxon>
        <taxon>Neopterygii</taxon>
        <taxon>Teleostei</taxon>
        <taxon>Neoteleostei</taxon>
        <taxon>Acanthomorphata</taxon>
        <taxon>Pelagiaria</taxon>
        <taxon>Scombriformes</taxon>
        <taxon>Scombridae</taxon>
        <taxon>Scomber</taxon>
    </lineage>
</organism>
<keyword evidence="1" id="KW-0175">Coiled coil</keyword>
<feature type="coiled-coil region" evidence="1">
    <location>
        <begin position="167"/>
        <end position="205"/>
    </location>
</feature>
<keyword evidence="3" id="KW-0808">Transferase</keyword>
<accession>A0AAV1N324</accession>
<keyword evidence="3" id="KW-0418">Kinase</keyword>
<proteinExistence type="predicted"/>
<sequence length="222" mass="24852">MRLTKQDVDLKTPQVFLSFTLSPSTLVFLSVTMGNYSSALTPDTEEFDSIVSMAERLNEQVAHAADERLQSELQSLGSNTYVEAESKENQSEELDSSAQQENSKETTANGPVLPAAEPKSALTQPSLPSAAQSFSSLLPKALAAVLQATRTPGHSSRPQHSRNPQNLQQLQTELRELRGDFEQMKSQHNKEIKLLMNELDEEKRIRLTLQMEIQRMKKHMSK</sequence>
<protein>
    <submittedName>
        <fullName evidence="3">SH3 domain-containing kinase-binding protein 1 isoform X2</fullName>
    </submittedName>
</protein>
<keyword evidence="4" id="KW-1185">Reference proteome</keyword>
<dbReference type="AlphaFoldDB" id="A0AAV1N324"/>
<feature type="region of interest" description="Disordered" evidence="2">
    <location>
        <begin position="82"/>
        <end position="127"/>
    </location>
</feature>